<keyword evidence="1" id="KW-0472">Membrane</keyword>
<dbReference type="EMBL" id="JYDQ01000282">
    <property type="protein sequence ID" value="KRY09272.1"/>
    <property type="molecule type" value="Genomic_DNA"/>
</dbReference>
<sequence>MILQYDKIRQQLKMLIAHDGEGNRRAFTFQNLIHHQELLKPRNVNPKLTYLQVERVDITYSNDGDSSMIWLTRARDTFAVAYNSSSENTPRPPHNLRALMKSMDVSTRSWKQRFTSLSIAWLYPLADCLMLLNLAIIS</sequence>
<proteinExistence type="predicted"/>
<protein>
    <submittedName>
        <fullName evidence="2">Uncharacterized protein</fullName>
    </submittedName>
</protein>
<keyword evidence="3" id="KW-1185">Reference proteome</keyword>
<gene>
    <name evidence="2" type="ORF">T12_10250</name>
</gene>
<accession>A0A0V0ZAA0</accession>
<dbReference type="Proteomes" id="UP000054783">
    <property type="component" value="Unassembled WGS sequence"/>
</dbReference>
<evidence type="ECO:0000313" key="3">
    <source>
        <dbReference type="Proteomes" id="UP000054783"/>
    </source>
</evidence>
<keyword evidence="1" id="KW-0812">Transmembrane</keyword>
<reference evidence="2 3" key="1">
    <citation type="submission" date="2015-01" db="EMBL/GenBank/DDBJ databases">
        <title>Evolution of Trichinella species and genotypes.</title>
        <authorList>
            <person name="Korhonen P.K."/>
            <person name="Edoardo P."/>
            <person name="Giuseppe L.R."/>
            <person name="Gasser R.B."/>
        </authorList>
    </citation>
    <scope>NUCLEOTIDE SEQUENCE [LARGE SCALE GENOMIC DNA]</scope>
    <source>
        <strain evidence="2">ISS2496</strain>
    </source>
</reference>
<keyword evidence="1" id="KW-1133">Transmembrane helix</keyword>
<name>A0A0V0ZAA0_9BILA</name>
<organism evidence="2 3">
    <name type="scientific">Trichinella patagoniensis</name>
    <dbReference type="NCBI Taxonomy" id="990121"/>
    <lineage>
        <taxon>Eukaryota</taxon>
        <taxon>Metazoa</taxon>
        <taxon>Ecdysozoa</taxon>
        <taxon>Nematoda</taxon>
        <taxon>Enoplea</taxon>
        <taxon>Dorylaimia</taxon>
        <taxon>Trichinellida</taxon>
        <taxon>Trichinellidae</taxon>
        <taxon>Trichinella</taxon>
    </lineage>
</organism>
<dbReference type="OrthoDB" id="5934293at2759"/>
<evidence type="ECO:0000313" key="2">
    <source>
        <dbReference type="EMBL" id="KRY09272.1"/>
    </source>
</evidence>
<evidence type="ECO:0000256" key="1">
    <source>
        <dbReference type="SAM" id="Phobius"/>
    </source>
</evidence>
<feature type="transmembrane region" description="Helical" evidence="1">
    <location>
        <begin position="117"/>
        <end position="137"/>
    </location>
</feature>
<comment type="caution">
    <text evidence="2">The sequence shown here is derived from an EMBL/GenBank/DDBJ whole genome shotgun (WGS) entry which is preliminary data.</text>
</comment>
<dbReference type="AlphaFoldDB" id="A0A0V0ZAA0"/>